<organism evidence="1">
    <name type="scientific">Rhizophora mucronata</name>
    <name type="common">Asiatic mangrove</name>
    <dbReference type="NCBI Taxonomy" id="61149"/>
    <lineage>
        <taxon>Eukaryota</taxon>
        <taxon>Viridiplantae</taxon>
        <taxon>Streptophyta</taxon>
        <taxon>Embryophyta</taxon>
        <taxon>Tracheophyta</taxon>
        <taxon>Spermatophyta</taxon>
        <taxon>Magnoliopsida</taxon>
        <taxon>eudicotyledons</taxon>
        <taxon>Gunneridae</taxon>
        <taxon>Pentapetalae</taxon>
        <taxon>rosids</taxon>
        <taxon>fabids</taxon>
        <taxon>Malpighiales</taxon>
        <taxon>Rhizophoraceae</taxon>
        <taxon>Rhizophora</taxon>
    </lineage>
</organism>
<accession>A0A2P2LAC2</accession>
<sequence>MRTARKQFQRTHSLQFSFSNNITSFTASNLLLLEPLSTHYQPNVDRQRDNQTRITKH</sequence>
<dbReference type="AlphaFoldDB" id="A0A2P2LAC2"/>
<proteinExistence type="predicted"/>
<evidence type="ECO:0000313" key="1">
    <source>
        <dbReference type="EMBL" id="MBX14929.1"/>
    </source>
</evidence>
<dbReference type="EMBL" id="GGEC01034445">
    <property type="protein sequence ID" value="MBX14929.1"/>
    <property type="molecule type" value="Transcribed_RNA"/>
</dbReference>
<reference evidence="1" key="1">
    <citation type="submission" date="2018-02" db="EMBL/GenBank/DDBJ databases">
        <title>Rhizophora mucronata_Transcriptome.</title>
        <authorList>
            <person name="Meera S.P."/>
            <person name="Sreeshan A."/>
            <person name="Augustine A."/>
        </authorList>
    </citation>
    <scope>NUCLEOTIDE SEQUENCE</scope>
    <source>
        <tissue evidence="1">Leaf</tissue>
    </source>
</reference>
<protein>
    <submittedName>
        <fullName evidence="1">Uncharacterized protein</fullName>
    </submittedName>
</protein>
<name>A0A2P2LAC2_RHIMU</name>